<dbReference type="GO" id="GO:0030416">
    <property type="term" value="P:methylamine metabolic process"/>
    <property type="evidence" value="ECO:0007669"/>
    <property type="project" value="InterPro"/>
</dbReference>
<dbReference type="InterPro" id="IPR009908">
    <property type="entry name" value="Methylamine_util_MauE"/>
</dbReference>
<proteinExistence type="predicted"/>
<protein>
    <submittedName>
        <fullName evidence="6">Methylamine utilization protein MauE</fullName>
    </submittedName>
</protein>
<accession>L0DPX3</accession>
<reference evidence="6 7" key="1">
    <citation type="submission" date="2012-02" db="EMBL/GenBank/DDBJ databases">
        <title>Complete sequence of chromosome of Singulisphaera acidiphila DSM 18658.</title>
        <authorList>
            <consortium name="US DOE Joint Genome Institute (JGI-PGF)"/>
            <person name="Lucas S."/>
            <person name="Copeland A."/>
            <person name="Lapidus A."/>
            <person name="Glavina del Rio T."/>
            <person name="Dalin E."/>
            <person name="Tice H."/>
            <person name="Bruce D."/>
            <person name="Goodwin L."/>
            <person name="Pitluck S."/>
            <person name="Peters L."/>
            <person name="Ovchinnikova G."/>
            <person name="Chertkov O."/>
            <person name="Kyrpides N."/>
            <person name="Mavromatis K."/>
            <person name="Ivanova N."/>
            <person name="Brettin T."/>
            <person name="Detter J.C."/>
            <person name="Han C."/>
            <person name="Larimer F."/>
            <person name="Land M."/>
            <person name="Hauser L."/>
            <person name="Markowitz V."/>
            <person name="Cheng J.-F."/>
            <person name="Hugenholtz P."/>
            <person name="Woyke T."/>
            <person name="Wu D."/>
            <person name="Tindall B."/>
            <person name="Pomrenke H."/>
            <person name="Brambilla E."/>
            <person name="Klenk H.-P."/>
            <person name="Eisen J.A."/>
        </authorList>
    </citation>
    <scope>NUCLEOTIDE SEQUENCE [LARGE SCALE GENOMIC DNA]</scope>
    <source>
        <strain evidence="7">ATCC BAA-1392 / DSM 18658 / VKM B-2454 / MOB10</strain>
    </source>
</reference>
<dbReference type="UniPathway" id="UPA00895"/>
<evidence type="ECO:0000256" key="1">
    <source>
        <dbReference type="ARBA" id="ARBA00004141"/>
    </source>
</evidence>
<keyword evidence="4" id="KW-0472">Membrane</keyword>
<dbReference type="HOGENOM" id="CLU_101331_3_1_0"/>
<evidence type="ECO:0000256" key="2">
    <source>
        <dbReference type="ARBA" id="ARBA00022692"/>
    </source>
</evidence>
<evidence type="ECO:0000259" key="5">
    <source>
        <dbReference type="Pfam" id="PF07291"/>
    </source>
</evidence>
<dbReference type="eggNOG" id="COG2259">
    <property type="taxonomic scope" value="Bacteria"/>
</dbReference>
<feature type="domain" description="Methylamine utilisation protein MauE" evidence="5">
    <location>
        <begin position="14"/>
        <end position="132"/>
    </location>
</feature>
<dbReference type="Pfam" id="PF07291">
    <property type="entry name" value="MauE"/>
    <property type="match status" value="1"/>
</dbReference>
<dbReference type="KEGG" id="saci:Sinac_7265"/>
<evidence type="ECO:0000256" key="3">
    <source>
        <dbReference type="ARBA" id="ARBA00022989"/>
    </source>
</evidence>
<dbReference type="AlphaFoldDB" id="L0DPX3"/>
<comment type="subcellular location">
    <subcellularLocation>
        <location evidence="1">Membrane</location>
        <topology evidence="1">Multi-pass membrane protein</topology>
    </subcellularLocation>
</comment>
<keyword evidence="2" id="KW-0812">Transmembrane</keyword>
<evidence type="ECO:0000313" key="6">
    <source>
        <dbReference type="EMBL" id="AGA31307.1"/>
    </source>
</evidence>
<evidence type="ECO:0000313" key="7">
    <source>
        <dbReference type="Proteomes" id="UP000010798"/>
    </source>
</evidence>
<dbReference type="STRING" id="886293.Sinac_7265"/>
<dbReference type="Proteomes" id="UP000010798">
    <property type="component" value="Chromosome"/>
</dbReference>
<dbReference type="EMBL" id="CP003364">
    <property type="protein sequence ID" value="AGA31307.1"/>
    <property type="molecule type" value="Genomic_DNA"/>
</dbReference>
<keyword evidence="3" id="KW-1133">Transmembrane helix</keyword>
<organism evidence="6 7">
    <name type="scientific">Singulisphaera acidiphila (strain ATCC BAA-1392 / DSM 18658 / VKM B-2454 / MOB10)</name>
    <dbReference type="NCBI Taxonomy" id="886293"/>
    <lineage>
        <taxon>Bacteria</taxon>
        <taxon>Pseudomonadati</taxon>
        <taxon>Planctomycetota</taxon>
        <taxon>Planctomycetia</taxon>
        <taxon>Isosphaerales</taxon>
        <taxon>Isosphaeraceae</taxon>
        <taxon>Singulisphaera</taxon>
    </lineage>
</organism>
<gene>
    <name evidence="6" type="ordered locus">Sinac_7265</name>
</gene>
<evidence type="ECO:0000256" key="4">
    <source>
        <dbReference type="ARBA" id="ARBA00023136"/>
    </source>
</evidence>
<keyword evidence="7" id="KW-1185">Reference proteome</keyword>
<name>L0DPX3_SINAD</name>
<dbReference type="GO" id="GO:0016020">
    <property type="term" value="C:membrane"/>
    <property type="evidence" value="ECO:0007669"/>
    <property type="project" value="UniProtKB-SubCell"/>
</dbReference>
<sequence length="172" mass="18519">MQPMFSIMQDWRQSFSGLARVAFGMLFVASGLAKFQQPYDFLADVYSYELVGPSLGYQIALWLPWIEFVLGVCLIAGIFPEGGLLLTTVLMAVFTAVKTSAVHRDLQIGCGCQVLASGDTLGIRDVVLTSAMTLASGAAYAARISLRNRRDHDTSGSREVLVLDHPAAALGS</sequence>